<dbReference type="Proteomes" id="UP001212841">
    <property type="component" value="Unassembled WGS sequence"/>
</dbReference>
<keyword evidence="11" id="KW-1185">Reference proteome</keyword>
<keyword evidence="6 8" id="KW-0472">Membrane</keyword>
<dbReference type="Gene3D" id="1.20.144.10">
    <property type="entry name" value="Phosphatidic acid phosphatase type 2/haloperoxidase"/>
    <property type="match status" value="1"/>
</dbReference>
<evidence type="ECO:0000256" key="4">
    <source>
        <dbReference type="ARBA" id="ARBA00022824"/>
    </source>
</evidence>
<evidence type="ECO:0000256" key="1">
    <source>
        <dbReference type="ARBA" id="ARBA00004477"/>
    </source>
</evidence>
<dbReference type="PANTHER" id="PTHR14969">
    <property type="entry name" value="SPHINGOSINE-1-PHOSPHATE PHOSPHOHYDROLASE"/>
    <property type="match status" value="1"/>
</dbReference>
<feature type="transmembrane region" description="Helical" evidence="8">
    <location>
        <begin position="170"/>
        <end position="188"/>
    </location>
</feature>
<feature type="domain" description="Phosphatidic acid phosphatase type 2/haloperoxidase" evidence="9">
    <location>
        <begin position="118"/>
        <end position="241"/>
    </location>
</feature>
<reference evidence="10" key="1">
    <citation type="submission" date="2020-05" db="EMBL/GenBank/DDBJ databases">
        <title>Phylogenomic resolution of chytrid fungi.</title>
        <authorList>
            <person name="Stajich J.E."/>
            <person name="Amses K."/>
            <person name="Simmons R."/>
            <person name="Seto K."/>
            <person name="Myers J."/>
            <person name="Bonds A."/>
            <person name="Quandt C.A."/>
            <person name="Barry K."/>
            <person name="Liu P."/>
            <person name="Grigoriev I."/>
            <person name="Longcore J.E."/>
            <person name="James T.Y."/>
        </authorList>
    </citation>
    <scope>NUCLEOTIDE SEQUENCE</scope>
    <source>
        <strain evidence="10">JEL0318</strain>
    </source>
</reference>
<feature type="transmembrane region" description="Helical" evidence="8">
    <location>
        <begin position="316"/>
        <end position="338"/>
    </location>
</feature>
<evidence type="ECO:0000256" key="8">
    <source>
        <dbReference type="SAM" id="Phobius"/>
    </source>
</evidence>
<keyword evidence="2 8" id="KW-0812">Transmembrane</keyword>
<comment type="caution">
    <text evidence="10">The sequence shown here is derived from an EMBL/GenBank/DDBJ whole genome shotgun (WGS) entry which is preliminary data.</text>
</comment>
<feature type="transmembrane region" description="Helical" evidence="8">
    <location>
        <begin position="226"/>
        <end position="248"/>
    </location>
</feature>
<evidence type="ECO:0000256" key="6">
    <source>
        <dbReference type="ARBA" id="ARBA00023136"/>
    </source>
</evidence>
<feature type="transmembrane region" description="Helical" evidence="8">
    <location>
        <begin position="415"/>
        <end position="436"/>
    </location>
</feature>
<keyword evidence="5 8" id="KW-1133">Transmembrane helix</keyword>
<keyword evidence="3" id="KW-0378">Hydrolase</keyword>
<sequence length="438" mass="47479">MREAFNLKTDFPSSGPGILNHDLKHRLTTAIRHSSPKTAQPAPTAPQTLLQTLRTKIRTHILTHLPSESRLISSLQSYTPNPIITLSTHLGSLGSHTAFLLFLPPLFWISQSPQTHIFARHLVNISALGVYLSSISKDYLCLPRPLAPPVQRYSSSKSVSREYGFPSTHTTNAVSIALYIALWTLFAWSESLTTSQQISIIGACILYGSLIPLSRILTGMHSLTDICGGAILAVSLTLSQYFIFMPIVETVIKWDSGLVPIGAGLLGLGMLWTHPYPEGFCPCWEDDVAFQGVVWGVFGGGWRNAGREVTNVDGDLGWGMIALKLLLGTIMIAAYRIVAKKAVRNILTVVYQASGWPVSTVSDPAAETTHDVNVPVAAAAEPAPATGKIHSAPVPASSQKVYVLPMWDVRWMTTYVVYAGIGWMATDGVVAALRLLGL</sequence>
<dbReference type="PANTHER" id="PTHR14969:SF28">
    <property type="entry name" value="DIHYDROSPHINGOSINE 1-PHOSPHATE PHOSPHATASE LCB3-RELATED"/>
    <property type="match status" value="1"/>
</dbReference>
<dbReference type="GO" id="GO:0042392">
    <property type="term" value="F:sphingosine-1-phosphate phosphatase activity"/>
    <property type="evidence" value="ECO:0007669"/>
    <property type="project" value="TreeGrafter"/>
</dbReference>
<dbReference type="EMBL" id="JADGJD010000343">
    <property type="protein sequence ID" value="KAJ3051936.1"/>
    <property type="molecule type" value="Genomic_DNA"/>
</dbReference>
<name>A0AAD5SF45_9FUNG</name>
<protein>
    <recommendedName>
        <fullName evidence="9">Phosphatidic acid phosphatase type 2/haloperoxidase domain-containing protein</fullName>
    </recommendedName>
</protein>
<dbReference type="SUPFAM" id="SSF48317">
    <property type="entry name" value="Acid phosphatase/Vanadium-dependent haloperoxidase"/>
    <property type="match status" value="1"/>
</dbReference>
<organism evidence="10 11">
    <name type="scientific">Rhizophlyctis rosea</name>
    <dbReference type="NCBI Taxonomy" id="64517"/>
    <lineage>
        <taxon>Eukaryota</taxon>
        <taxon>Fungi</taxon>
        <taxon>Fungi incertae sedis</taxon>
        <taxon>Chytridiomycota</taxon>
        <taxon>Chytridiomycota incertae sedis</taxon>
        <taxon>Chytridiomycetes</taxon>
        <taxon>Rhizophlyctidales</taxon>
        <taxon>Rhizophlyctidaceae</taxon>
        <taxon>Rhizophlyctis</taxon>
    </lineage>
</organism>
<comment type="similarity">
    <text evidence="7">Belongs to the type 2 lipid phosphate phosphatase family.</text>
</comment>
<evidence type="ECO:0000256" key="7">
    <source>
        <dbReference type="ARBA" id="ARBA00038324"/>
    </source>
</evidence>
<dbReference type="InterPro" id="IPR000326">
    <property type="entry name" value="PAP2/HPO"/>
</dbReference>
<evidence type="ECO:0000256" key="2">
    <source>
        <dbReference type="ARBA" id="ARBA00022692"/>
    </source>
</evidence>
<dbReference type="SMART" id="SM00014">
    <property type="entry name" value="acidPPc"/>
    <property type="match status" value="1"/>
</dbReference>
<evidence type="ECO:0000313" key="10">
    <source>
        <dbReference type="EMBL" id="KAJ3051936.1"/>
    </source>
</evidence>
<proteinExistence type="inferred from homology"/>
<accession>A0AAD5SF45</accession>
<feature type="transmembrane region" description="Helical" evidence="8">
    <location>
        <begin position="194"/>
        <end position="214"/>
    </location>
</feature>
<dbReference type="InterPro" id="IPR036938">
    <property type="entry name" value="PAP2/HPO_sf"/>
</dbReference>
<evidence type="ECO:0000313" key="11">
    <source>
        <dbReference type="Proteomes" id="UP001212841"/>
    </source>
</evidence>
<evidence type="ECO:0000259" key="9">
    <source>
        <dbReference type="SMART" id="SM00014"/>
    </source>
</evidence>
<keyword evidence="4" id="KW-0256">Endoplasmic reticulum</keyword>
<comment type="subcellular location">
    <subcellularLocation>
        <location evidence="1">Endoplasmic reticulum membrane</location>
        <topology evidence="1">Multi-pass membrane protein</topology>
    </subcellularLocation>
</comment>
<dbReference type="Pfam" id="PF01569">
    <property type="entry name" value="PAP2"/>
    <property type="match status" value="1"/>
</dbReference>
<dbReference type="GO" id="GO:0005789">
    <property type="term" value="C:endoplasmic reticulum membrane"/>
    <property type="evidence" value="ECO:0007669"/>
    <property type="project" value="UniProtKB-SubCell"/>
</dbReference>
<dbReference type="AlphaFoldDB" id="A0AAD5SF45"/>
<evidence type="ECO:0000256" key="3">
    <source>
        <dbReference type="ARBA" id="ARBA00022801"/>
    </source>
</evidence>
<evidence type="ECO:0000256" key="5">
    <source>
        <dbReference type="ARBA" id="ARBA00022989"/>
    </source>
</evidence>
<gene>
    <name evidence="10" type="ORF">HK097_007063</name>
</gene>